<evidence type="ECO:0000313" key="3">
    <source>
        <dbReference type="Proteomes" id="UP000025245"/>
    </source>
</evidence>
<dbReference type="Proteomes" id="UP000025245">
    <property type="component" value="Chromosome"/>
</dbReference>
<dbReference type="KEGG" id="siz:SI82_04005"/>
<dbReference type="EMBL" id="CP007586">
    <property type="protein sequence ID" value="AHY15591.1"/>
    <property type="molecule type" value="Genomic_DNA"/>
</dbReference>
<organism evidence="2 4">
    <name type="scientific">Streptococcus iniae</name>
    <name type="common">Streptococcus shiloi</name>
    <dbReference type="NCBI Taxonomy" id="1346"/>
    <lineage>
        <taxon>Bacteria</taxon>
        <taxon>Bacillati</taxon>
        <taxon>Bacillota</taxon>
        <taxon>Bacilli</taxon>
        <taxon>Lactobacillales</taxon>
        <taxon>Streptococcaceae</taxon>
        <taxon>Streptococcus</taxon>
    </lineage>
</organism>
<reference evidence="1 3" key="1">
    <citation type="journal article" date="2014" name="Genome Announc.">
        <title>Complete Genome Sequence of a Virulent Strain, Streptococcus iniae ISET0901, Isolated from Diseased Tilapia.</title>
        <authorList>
            <person name="Pridgeon J.W."/>
            <person name="Zhang D."/>
            <person name="Zhang L."/>
        </authorList>
    </citation>
    <scope>NUCLEOTIDE SEQUENCE [LARGE SCALE GENOMIC DNA]</scope>
    <source>
        <strain evidence="1 3">ISET0901</strain>
    </source>
</reference>
<evidence type="ECO:0000313" key="2">
    <source>
        <dbReference type="EMBL" id="RLU57392.1"/>
    </source>
</evidence>
<dbReference type="KEGG" id="sio:DW64_03760"/>
<name>A0A3L8GHU4_STRIN</name>
<gene>
    <name evidence="2" type="ORF">DIY07_04190</name>
    <name evidence="1" type="ORF">DQ08_03765</name>
</gene>
<dbReference type="Proteomes" id="UP000269148">
    <property type="component" value="Unassembled WGS sequence"/>
</dbReference>
<dbReference type="EMBL" id="QLQD01000041">
    <property type="protein sequence ID" value="RLU57392.1"/>
    <property type="molecule type" value="Genomic_DNA"/>
</dbReference>
<dbReference type="AlphaFoldDB" id="A0A3L8GHU4"/>
<evidence type="ECO:0000313" key="4">
    <source>
        <dbReference type="Proteomes" id="UP000269148"/>
    </source>
</evidence>
<dbReference type="SMR" id="A0A3L8GHU4"/>
<accession>A0A3L8GHU4</accession>
<dbReference type="STRING" id="1346.BMF34_03885"/>
<sequence length="68" mass="8076">MKECNKNEDKMKRGLAFLFLLYITVLLWYNKIVRAFTKFNSLISLDIKGKISRVNFLHILAKKIIIKM</sequence>
<proteinExistence type="predicted"/>
<protein>
    <submittedName>
        <fullName evidence="2">Uncharacterized protein</fullName>
    </submittedName>
</protein>
<evidence type="ECO:0000313" key="1">
    <source>
        <dbReference type="EMBL" id="AHY15591.1"/>
    </source>
</evidence>
<keyword evidence="3" id="KW-1185">Reference proteome</keyword>
<dbReference type="KEGG" id="siq:DQ08_03765"/>
<reference evidence="2 4" key="2">
    <citation type="submission" date="2018-06" db="EMBL/GenBank/DDBJ databases">
        <title>Mutators as drivers of adaptation in pathogenic bacteria and a risk factor for host jumps and vaccine escape.</title>
        <authorList>
            <person name="Barnes A.C."/>
            <person name="Silayeva O."/>
        </authorList>
    </citation>
    <scope>NUCLEOTIDE SEQUENCE [LARGE SCALE GENOMIC DNA]</scope>
    <source>
        <strain evidence="2 4">QMA0445</strain>
    </source>
</reference>